<name>A0A9D3ZQM4_9ROSI</name>
<feature type="domain" description="DDE Tnp4" evidence="8">
    <location>
        <begin position="13"/>
        <end position="172"/>
    </location>
</feature>
<evidence type="ECO:0000313" key="9">
    <source>
        <dbReference type="EMBL" id="KAH1056888.1"/>
    </source>
</evidence>
<evidence type="ECO:0000256" key="4">
    <source>
        <dbReference type="ARBA" id="ARBA00022722"/>
    </source>
</evidence>
<evidence type="ECO:0000259" key="8">
    <source>
        <dbReference type="Pfam" id="PF13359"/>
    </source>
</evidence>
<dbReference type="GO" id="GO:0004518">
    <property type="term" value="F:nuclease activity"/>
    <property type="evidence" value="ECO:0007669"/>
    <property type="project" value="UniProtKB-KW"/>
</dbReference>
<accession>A0A9D3ZQM4</accession>
<dbReference type="PANTHER" id="PTHR22930:SF293">
    <property type="entry name" value="PROTEIN ALP1-LIKE"/>
    <property type="match status" value="1"/>
</dbReference>
<keyword evidence="6" id="KW-0378">Hydrolase</keyword>
<organism evidence="9 10">
    <name type="scientific">Gossypium stocksii</name>
    <dbReference type="NCBI Taxonomy" id="47602"/>
    <lineage>
        <taxon>Eukaryota</taxon>
        <taxon>Viridiplantae</taxon>
        <taxon>Streptophyta</taxon>
        <taxon>Embryophyta</taxon>
        <taxon>Tracheophyta</taxon>
        <taxon>Spermatophyta</taxon>
        <taxon>Magnoliopsida</taxon>
        <taxon>eudicotyledons</taxon>
        <taxon>Gunneridae</taxon>
        <taxon>Pentapetalae</taxon>
        <taxon>rosids</taxon>
        <taxon>malvids</taxon>
        <taxon>Malvales</taxon>
        <taxon>Malvaceae</taxon>
        <taxon>Malvoideae</taxon>
        <taxon>Gossypium</taxon>
    </lineage>
</organism>
<evidence type="ECO:0000256" key="5">
    <source>
        <dbReference type="ARBA" id="ARBA00022723"/>
    </source>
</evidence>
<dbReference type="GO" id="GO:0046872">
    <property type="term" value="F:metal ion binding"/>
    <property type="evidence" value="ECO:0007669"/>
    <property type="project" value="UniProtKB-KW"/>
</dbReference>
<dbReference type="AlphaFoldDB" id="A0A9D3ZQM4"/>
<comment type="cofactor">
    <cofactor evidence="1">
        <name>a divalent metal cation</name>
        <dbReference type="ChEBI" id="CHEBI:60240"/>
    </cofactor>
</comment>
<dbReference type="Pfam" id="PF13359">
    <property type="entry name" value="DDE_Tnp_4"/>
    <property type="match status" value="1"/>
</dbReference>
<comment type="similarity">
    <text evidence="3">Belongs to the HARBI1 family.</text>
</comment>
<comment type="subcellular location">
    <subcellularLocation>
        <location evidence="2">Nucleus</location>
    </subcellularLocation>
</comment>
<protein>
    <recommendedName>
        <fullName evidence="8">DDE Tnp4 domain-containing protein</fullName>
    </recommendedName>
</protein>
<evidence type="ECO:0000313" key="10">
    <source>
        <dbReference type="Proteomes" id="UP000828251"/>
    </source>
</evidence>
<keyword evidence="7" id="KW-0539">Nucleus</keyword>
<gene>
    <name evidence="9" type="ORF">J1N35_034953</name>
</gene>
<dbReference type="OrthoDB" id="1699974at2759"/>
<evidence type="ECO:0000256" key="6">
    <source>
        <dbReference type="ARBA" id="ARBA00022801"/>
    </source>
</evidence>
<keyword evidence="10" id="KW-1185">Reference proteome</keyword>
<dbReference type="InterPro" id="IPR045249">
    <property type="entry name" value="HARBI1-like"/>
</dbReference>
<evidence type="ECO:0000256" key="7">
    <source>
        <dbReference type="ARBA" id="ARBA00023242"/>
    </source>
</evidence>
<dbReference type="EMBL" id="JAIQCV010000010">
    <property type="protein sequence ID" value="KAH1056888.1"/>
    <property type="molecule type" value="Genomic_DNA"/>
</dbReference>
<evidence type="ECO:0000256" key="1">
    <source>
        <dbReference type="ARBA" id="ARBA00001968"/>
    </source>
</evidence>
<keyword evidence="5" id="KW-0479">Metal-binding</keyword>
<evidence type="ECO:0000256" key="2">
    <source>
        <dbReference type="ARBA" id="ARBA00004123"/>
    </source>
</evidence>
<dbReference type="PANTHER" id="PTHR22930">
    <property type="match status" value="1"/>
</dbReference>
<dbReference type="InterPro" id="IPR027806">
    <property type="entry name" value="HARBI1_dom"/>
</dbReference>
<dbReference type="Proteomes" id="UP000828251">
    <property type="component" value="Unassembled WGS sequence"/>
</dbReference>
<dbReference type="GO" id="GO:0016787">
    <property type="term" value="F:hydrolase activity"/>
    <property type="evidence" value="ECO:0007669"/>
    <property type="project" value="UniProtKB-KW"/>
</dbReference>
<dbReference type="GO" id="GO:0005634">
    <property type="term" value="C:nucleus"/>
    <property type="evidence" value="ECO:0007669"/>
    <property type="project" value="UniProtKB-SubCell"/>
</dbReference>
<reference evidence="9 10" key="1">
    <citation type="journal article" date="2021" name="Plant Biotechnol. J.">
        <title>Multi-omics assisted identification of the key and species-specific regulatory components of drought-tolerant mechanisms in Gossypium stocksii.</title>
        <authorList>
            <person name="Yu D."/>
            <person name="Ke L."/>
            <person name="Zhang D."/>
            <person name="Wu Y."/>
            <person name="Sun Y."/>
            <person name="Mei J."/>
            <person name="Sun J."/>
            <person name="Sun Y."/>
        </authorList>
    </citation>
    <scope>NUCLEOTIDE SEQUENCE [LARGE SCALE GENOMIC DNA]</scope>
    <source>
        <strain evidence="10">cv. E1</strain>
        <tissue evidence="9">Leaf</tissue>
    </source>
</reference>
<sequence length="232" mass="26739">MVQGIGNCLGALNGTHIKIRIPTIDKPRYRTRKGDIVTNMLGVCTPNMHFVYVFPSWEGSIADGRVLQDAISRRHGLKFPYGCYYLVDAGYTNCGGFLTPFRGQRYHLNEWRQGYQPSTPEEFFNMKHAPVCNVIKRCFGLLKLRWGILRSPSFYPMRVHNRIIIACCLHHNFIRTYMSLDLIEAELGKGLPSNVIDDDEPNIVNIHPSDAWATWRMELANQMFDEWQASRN</sequence>
<comment type="caution">
    <text evidence="9">The sequence shown here is derived from an EMBL/GenBank/DDBJ whole genome shotgun (WGS) entry which is preliminary data.</text>
</comment>
<keyword evidence="4" id="KW-0540">Nuclease</keyword>
<evidence type="ECO:0000256" key="3">
    <source>
        <dbReference type="ARBA" id="ARBA00006958"/>
    </source>
</evidence>
<proteinExistence type="inferred from homology"/>